<evidence type="ECO:0000313" key="1">
    <source>
        <dbReference type="EMBL" id="MDR6786484.1"/>
    </source>
</evidence>
<organism evidence="1 2">
    <name type="scientific">Pedobacter africanus</name>
    <dbReference type="NCBI Taxonomy" id="151894"/>
    <lineage>
        <taxon>Bacteria</taxon>
        <taxon>Pseudomonadati</taxon>
        <taxon>Bacteroidota</taxon>
        <taxon>Sphingobacteriia</taxon>
        <taxon>Sphingobacteriales</taxon>
        <taxon>Sphingobacteriaceae</taxon>
        <taxon>Pedobacter</taxon>
    </lineage>
</organism>
<sequence>MKKRLSTLMILLLSSICYAQTKGTVPNAQTNVTVPVRLRPFLGSKNLTAIGDLKTGTVKVSMDLWNQAWALSWGGLERTNYFKFKLTPQEQEQVNKIDQNSRKSALAADRIGTYCN</sequence>
<proteinExistence type="predicted"/>
<protein>
    <submittedName>
        <fullName evidence="1">Uncharacterized protein</fullName>
    </submittedName>
</protein>
<evidence type="ECO:0000313" key="2">
    <source>
        <dbReference type="Proteomes" id="UP001246858"/>
    </source>
</evidence>
<accession>A0ACC6L4R6</accession>
<reference evidence="1" key="1">
    <citation type="submission" date="2023-07" db="EMBL/GenBank/DDBJ databases">
        <title>Sorghum-associated microbial communities from plants grown in Nebraska, USA.</title>
        <authorList>
            <person name="Schachtman D."/>
        </authorList>
    </citation>
    <scope>NUCLEOTIDE SEQUENCE</scope>
    <source>
        <strain evidence="1">2697</strain>
    </source>
</reference>
<comment type="caution">
    <text evidence="1">The sequence shown here is derived from an EMBL/GenBank/DDBJ whole genome shotgun (WGS) entry which is preliminary data.</text>
</comment>
<name>A0ACC6L4R6_9SPHI</name>
<dbReference type="Proteomes" id="UP001246858">
    <property type="component" value="Unassembled WGS sequence"/>
</dbReference>
<dbReference type="EMBL" id="JAVDTF010000007">
    <property type="protein sequence ID" value="MDR6786484.1"/>
    <property type="molecule type" value="Genomic_DNA"/>
</dbReference>
<gene>
    <name evidence="1" type="ORF">J2X78_005079</name>
</gene>
<keyword evidence="2" id="KW-1185">Reference proteome</keyword>